<evidence type="ECO:0000256" key="1">
    <source>
        <dbReference type="ARBA" id="ARBA00022714"/>
    </source>
</evidence>
<evidence type="ECO:0000256" key="2">
    <source>
        <dbReference type="ARBA" id="ARBA00022723"/>
    </source>
</evidence>
<dbReference type="RefSeq" id="WP_209739215.1">
    <property type="nucleotide sequence ID" value="NZ_CP072611.1"/>
</dbReference>
<dbReference type="EMBL" id="JBHUIJ010000013">
    <property type="protein sequence ID" value="MFD2238030.1"/>
    <property type="molecule type" value="Genomic_DNA"/>
</dbReference>
<evidence type="ECO:0000313" key="7">
    <source>
        <dbReference type="EMBL" id="MFD2238030.1"/>
    </source>
</evidence>
<feature type="domain" description="2Fe-2S ferredoxin-type" evidence="6">
    <location>
        <begin position="13"/>
        <end position="89"/>
    </location>
</feature>
<dbReference type="InterPro" id="IPR036010">
    <property type="entry name" value="2Fe-2S_ferredoxin-like_sf"/>
</dbReference>
<dbReference type="PANTHER" id="PTHR44379:SF6">
    <property type="entry name" value="BLR6046 PROTEIN"/>
    <property type="match status" value="1"/>
</dbReference>
<keyword evidence="1" id="KW-0001">2Fe-2S</keyword>
<dbReference type="Gene3D" id="3.10.20.30">
    <property type="match status" value="1"/>
</dbReference>
<evidence type="ECO:0000259" key="6">
    <source>
        <dbReference type="PROSITE" id="PS51085"/>
    </source>
</evidence>
<dbReference type="InterPro" id="IPR051452">
    <property type="entry name" value="Diverse_Oxidoreductases"/>
</dbReference>
<dbReference type="Pfam" id="PF00111">
    <property type="entry name" value="Fer2"/>
    <property type="match status" value="1"/>
</dbReference>
<evidence type="ECO:0000256" key="3">
    <source>
        <dbReference type="ARBA" id="ARBA00023002"/>
    </source>
</evidence>
<dbReference type="InterPro" id="IPR001041">
    <property type="entry name" value="2Fe-2S_ferredoxin-type"/>
</dbReference>
<dbReference type="SUPFAM" id="SSF47741">
    <property type="entry name" value="CO dehydrogenase ISP C-domain like"/>
    <property type="match status" value="1"/>
</dbReference>
<dbReference type="InterPro" id="IPR036884">
    <property type="entry name" value="2Fe-2S-bd_dom_sf"/>
</dbReference>
<gene>
    <name evidence="7" type="ORF">ACFSKQ_11230</name>
</gene>
<proteinExistence type="predicted"/>
<protein>
    <submittedName>
        <fullName evidence="7">(2Fe-2S)-binding protein</fullName>
    </submittedName>
</protein>
<dbReference type="Pfam" id="PF01799">
    <property type="entry name" value="Fer2_2"/>
    <property type="match status" value="1"/>
</dbReference>
<dbReference type="Gene3D" id="1.10.150.120">
    <property type="entry name" value="[2Fe-2S]-binding domain"/>
    <property type="match status" value="1"/>
</dbReference>
<dbReference type="PROSITE" id="PS00197">
    <property type="entry name" value="2FE2S_FER_1"/>
    <property type="match status" value="1"/>
</dbReference>
<evidence type="ECO:0000256" key="4">
    <source>
        <dbReference type="ARBA" id="ARBA00023004"/>
    </source>
</evidence>
<name>A0ABW5CP61_9HYPH</name>
<dbReference type="InterPro" id="IPR006058">
    <property type="entry name" value="2Fe2S_fd_BS"/>
</dbReference>
<keyword evidence="2" id="KW-0479">Metal-binding</keyword>
<dbReference type="PANTHER" id="PTHR44379">
    <property type="entry name" value="OXIDOREDUCTASE WITH IRON-SULFUR SUBUNIT"/>
    <property type="match status" value="1"/>
</dbReference>
<sequence length="173" mass="18064">MSAADAPRNGPPGRTTLLVNGRARAVEADPATPLLYVLRNDLALNGPKYGCGLGECGACAVLVGDKAVRSCTVPLSALRGRPVTTLEGLGTAEAPHPVQRAFIEAQAAQCGYCLNGMIVATVALLRREPRPDEAAIRKALRHHLCRCGTHIEILAAVRLAADRAAADLAEPDA</sequence>
<dbReference type="Proteomes" id="UP001597371">
    <property type="component" value="Unassembled WGS sequence"/>
</dbReference>
<dbReference type="InterPro" id="IPR002888">
    <property type="entry name" value="2Fe-2S-bd"/>
</dbReference>
<comment type="caution">
    <text evidence="7">The sequence shown here is derived from an EMBL/GenBank/DDBJ whole genome shotgun (WGS) entry which is preliminary data.</text>
</comment>
<keyword evidence="8" id="KW-1185">Reference proteome</keyword>
<dbReference type="SUPFAM" id="SSF54292">
    <property type="entry name" value="2Fe-2S ferredoxin-like"/>
    <property type="match status" value="1"/>
</dbReference>
<accession>A0ABW5CP61</accession>
<organism evidence="7 8">
    <name type="scientific">Aureimonas populi</name>
    <dbReference type="NCBI Taxonomy" id="1701758"/>
    <lineage>
        <taxon>Bacteria</taxon>
        <taxon>Pseudomonadati</taxon>
        <taxon>Pseudomonadota</taxon>
        <taxon>Alphaproteobacteria</taxon>
        <taxon>Hyphomicrobiales</taxon>
        <taxon>Aurantimonadaceae</taxon>
        <taxon>Aureimonas</taxon>
    </lineage>
</organism>
<reference evidence="8" key="1">
    <citation type="journal article" date="2019" name="Int. J. Syst. Evol. Microbiol.">
        <title>The Global Catalogue of Microorganisms (GCM) 10K type strain sequencing project: providing services to taxonomists for standard genome sequencing and annotation.</title>
        <authorList>
            <consortium name="The Broad Institute Genomics Platform"/>
            <consortium name="The Broad Institute Genome Sequencing Center for Infectious Disease"/>
            <person name="Wu L."/>
            <person name="Ma J."/>
        </authorList>
    </citation>
    <scope>NUCLEOTIDE SEQUENCE [LARGE SCALE GENOMIC DNA]</scope>
    <source>
        <strain evidence="8">ZS-35-S2</strain>
    </source>
</reference>
<evidence type="ECO:0000256" key="5">
    <source>
        <dbReference type="ARBA" id="ARBA00023014"/>
    </source>
</evidence>
<keyword evidence="3" id="KW-0560">Oxidoreductase</keyword>
<dbReference type="InterPro" id="IPR012675">
    <property type="entry name" value="Beta-grasp_dom_sf"/>
</dbReference>
<keyword evidence="4" id="KW-0408">Iron</keyword>
<dbReference type="PROSITE" id="PS51085">
    <property type="entry name" value="2FE2S_FER_2"/>
    <property type="match status" value="1"/>
</dbReference>
<dbReference type="CDD" id="cd00207">
    <property type="entry name" value="fer2"/>
    <property type="match status" value="1"/>
</dbReference>
<evidence type="ECO:0000313" key="8">
    <source>
        <dbReference type="Proteomes" id="UP001597371"/>
    </source>
</evidence>
<keyword evidence="5" id="KW-0411">Iron-sulfur</keyword>